<dbReference type="EMBL" id="MU864144">
    <property type="protein sequence ID" value="KAK4194011.1"/>
    <property type="molecule type" value="Genomic_DNA"/>
</dbReference>
<evidence type="ECO:0000313" key="2">
    <source>
        <dbReference type="Proteomes" id="UP001303160"/>
    </source>
</evidence>
<reference evidence="1" key="1">
    <citation type="journal article" date="2023" name="Mol. Phylogenet. Evol.">
        <title>Genome-scale phylogeny and comparative genomics of the fungal order Sordariales.</title>
        <authorList>
            <person name="Hensen N."/>
            <person name="Bonometti L."/>
            <person name="Westerberg I."/>
            <person name="Brannstrom I.O."/>
            <person name="Guillou S."/>
            <person name="Cros-Aarteil S."/>
            <person name="Calhoun S."/>
            <person name="Haridas S."/>
            <person name="Kuo A."/>
            <person name="Mondo S."/>
            <person name="Pangilinan J."/>
            <person name="Riley R."/>
            <person name="LaButti K."/>
            <person name="Andreopoulos B."/>
            <person name="Lipzen A."/>
            <person name="Chen C."/>
            <person name="Yan M."/>
            <person name="Daum C."/>
            <person name="Ng V."/>
            <person name="Clum A."/>
            <person name="Steindorff A."/>
            <person name="Ohm R.A."/>
            <person name="Martin F."/>
            <person name="Silar P."/>
            <person name="Natvig D.O."/>
            <person name="Lalanne C."/>
            <person name="Gautier V."/>
            <person name="Ament-Velasquez S.L."/>
            <person name="Kruys A."/>
            <person name="Hutchinson M.I."/>
            <person name="Powell A.J."/>
            <person name="Barry K."/>
            <person name="Miller A.N."/>
            <person name="Grigoriev I.V."/>
            <person name="Debuchy R."/>
            <person name="Gladieux P."/>
            <person name="Hiltunen Thoren M."/>
            <person name="Johannesson H."/>
        </authorList>
    </citation>
    <scope>NUCLEOTIDE SEQUENCE</scope>
    <source>
        <strain evidence="1">CBS 315.58</strain>
    </source>
</reference>
<name>A0AAN6X6N5_9PEZI</name>
<comment type="caution">
    <text evidence="1">The sequence shown here is derived from an EMBL/GenBank/DDBJ whole genome shotgun (WGS) entry which is preliminary data.</text>
</comment>
<organism evidence="1 2">
    <name type="scientific">Triangularia verruculosa</name>
    <dbReference type="NCBI Taxonomy" id="2587418"/>
    <lineage>
        <taxon>Eukaryota</taxon>
        <taxon>Fungi</taxon>
        <taxon>Dikarya</taxon>
        <taxon>Ascomycota</taxon>
        <taxon>Pezizomycotina</taxon>
        <taxon>Sordariomycetes</taxon>
        <taxon>Sordariomycetidae</taxon>
        <taxon>Sordariales</taxon>
        <taxon>Podosporaceae</taxon>
        <taxon>Triangularia</taxon>
    </lineage>
</organism>
<gene>
    <name evidence="1" type="ORF">QBC40DRAFT_189181</name>
</gene>
<feature type="non-terminal residue" evidence="1">
    <location>
        <position position="1"/>
    </location>
</feature>
<reference evidence="1" key="2">
    <citation type="submission" date="2023-05" db="EMBL/GenBank/DDBJ databases">
        <authorList>
            <consortium name="Lawrence Berkeley National Laboratory"/>
            <person name="Steindorff A."/>
            <person name="Hensen N."/>
            <person name="Bonometti L."/>
            <person name="Westerberg I."/>
            <person name="Brannstrom I.O."/>
            <person name="Guillou S."/>
            <person name="Cros-Aarteil S."/>
            <person name="Calhoun S."/>
            <person name="Haridas S."/>
            <person name="Kuo A."/>
            <person name="Mondo S."/>
            <person name="Pangilinan J."/>
            <person name="Riley R."/>
            <person name="Labutti K."/>
            <person name="Andreopoulos B."/>
            <person name="Lipzen A."/>
            <person name="Chen C."/>
            <person name="Yanf M."/>
            <person name="Daum C."/>
            <person name="Ng V."/>
            <person name="Clum A."/>
            <person name="Ohm R."/>
            <person name="Martin F."/>
            <person name="Silar P."/>
            <person name="Natvig D."/>
            <person name="Lalanne C."/>
            <person name="Gautier V."/>
            <person name="Ament-Velasquez S.L."/>
            <person name="Kruys A."/>
            <person name="Hutchinson M.I."/>
            <person name="Powell A.J."/>
            <person name="Barry K."/>
            <person name="Miller A.N."/>
            <person name="Grigoriev I.V."/>
            <person name="Debuchy R."/>
            <person name="Gladieux P."/>
            <person name="Thoren M.H."/>
            <person name="Johannesson H."/>
        </authorList>
    </citation>
    <scope>NUCLEOTIDE SEQUENCE</scope>
    <source>
        <strain evidence="1">CBS 315.58</strain>
    </source>
</reference>
<dbReference type="Proteomes" id="UP001303160">
    <property type="component" value="Unassembled WGS sequence"/>
</dbReference>
<evidence type="ECO:0000313" key="1">
    <source>
        <dbReference type="EMBL" id="KAK4194011.1"/>
    </source>
</evidence>
<protein>
    <submittedName>
        <fullName evidence="1">Uncharacterized protein</fullName>
    </submittedName>
</protein>
<accession>A0AAN6X6N5</accession>
<proteinExistence type="predicted"/>
<keyword evidence="2" id="KW-1185">Reference proteome</keyword>
<dbReference type="AlphaFoldDB" id="A0AAN6X6N5"/>
<sequence>SVRALFLGIRLSVTVDISVSGKAARATVTAEVDPGDGRLQPVGEKHGVKYLIMREQVFGIGDDHWVTFRE</sequence>